<gene>
    <name evidence="1" type="ORF">A3O14_07600</name>
</gene>
<sequence>MNELVFKTTALSTAEPYTTSEVIAKQSGNSRKAIQNLITRYKEKIEQYGKVVFEILPLPSGQKAKVYRLNEKQATFLITLLKNTPNVVAFKFELTKQFYSVREELKQRHSLRLEDKSKRKTLTDAIKEWSLKDKYPHPYSMLTNLLCKTATGLTCKQLKGRYGVDASITELMTVEELGNYQQAENKVIAMLSLNADYQQIKALLSGGTLQVAI</sequence>
<accession>A0A179C7M1</accession>
<reference evidence="2" key="1">
    <citation type="submission" date="2016-03" db="EMBL/GenBank/DDBJ databases">
        <authorList>
            <person name="Johnson T.J."/>
            <person name="Youmans B."/>
            <person name="Case K."/>
            <person name="Noll S."/>
        </authorList>
    </citation>
    <scope>NUCLEOTIDE SEQUENCE [LARGE SCALE GENOMIC DNA]</scope>
    <source>
        <strain evidence="2">UMNLAv8</strain>
    </source>
</reference>
<dbReference type="AlphaFoldDB" id="A0A179C7M1"/>
<dbReference type="OrthoDB" id="2233792at2"/>
<proteinExistence type="predicted"/>
<dbReference type="EMBL" id="LVKI01000052">
    <property type="protein sequence ID" value="OAQ06722.1"/>
    <property type="molecule type" value="Genomic_DNA"/>
</dbReference>
<dbReference type="Pfam" id="PF09669">
    <property type="entry name" value="Phage_pRha"/>
    <property type="match status" value="1"/>
</dbReference>
<protein>
    <recommendedName>
        <fullName evidence="3">Rha family transcriptional regulator</fullName>
    </recommendedName>
</protein>
<evidence type="ECO:0000313" key="1">
    <source>
        <dbReference type="EMBL" id="OAQ06722.1"/>
    </source>
</evidence>
<organism evidence="1 2">
    <name type="scientific">Ligilactobacillus aviarius</name>
    <dbReference type="NCBI Taxonomy" id="1606"/>
    <lineage>
        <taxon>Bacteria</taxon>
        <taxon>Bacillati</taxon>
        <taxon>Bacillota</taxon>
        <taxon>Bacilli</taxon>
        <taxon>Lactobacillales</taxon>
        <taxon>Lactobacillaceae</taxon>
        <taxon>Ligilactobacillus</taxon>
    </lineage>
</organism>
<evidence type="ECO:0000313" key="2">
    <source>
        <dbReference type="Proteomes" id="UP000078520"/>
    </source>
</evidence>
<dbReference type="RefSeq" id="WP_064208404.1">
    <property type="nucleotide sequence ID" value="NZ_LVKC01000003.1"/>
</dbReference>
<dbReference type="Proteomes" id="UP000078520">
    <property type="component" value="Unassembled WGS sequence"/>
</dbReference>
<comment type="caution">
    <text evidence="1">The sequence shown here is derived from an EMBL/GenBank/DDBJ whole genome shotgun (WGS) entry which is preliminary data.</text>
</comment>
<evidence type="ECO:0008006" key="3">
    <source>
        <dbReference type="Google" id="ProtNLM"/>
    </source>
</evidence>
<name>A0A179C7M1_9LACO</name>
<dbReference type="InterPro" id="IPR014054">
    <property type="entry name" value="Phage_regulatory_Rha"/>
</dbReference>